<feature type="region of interest" description="Disordered" evidence="8">
    <location>
        <begin position="1"/>
        <end position="37"/>
    </location>
</feature>
<evidence type="ECO:0000256" key="8">
    <source>
        <dbReference type="SAM" id="MobiDB-lite"/>
    </source>
</evidence>
<feature type="domain" description="Thrombospondin-like N-terminal" evidence="9">
    <location>
        <begin position="100"/>
        <end position="280"/>
    </location>
</feature>
<keyword evidence="7" id="KW-0325">Glycoprotein</keyword>
<feature type="compositionally biased region" description="Pro residues" evidence="8">
    <location>
        <begin position="450"/>
        <end position="461"/>
    </location>
</feature>
<feature type="compositionally biased region" description="Low complexity" evidence="8">
    <location>
        <begin position="485"/>
        <end position="497"/>
    </location>
</feature>
<keyword evidence="6 10" id="KW-0176">Collagen</keyword>
<gene>
    <name evidence="10" type="ORF">J0S82_012468</name>
</gene>
<evidence type="ECO:0000256" key="5">
    <source>
        <dbReference type="ARBA" id="ARBA00022737"/>
    </source>
</evidence>
<keyword evidence="3" id="KW-0272">Extracellular matrix</keyword>
<evidence type="ECO:0000256" key="6">
    <source>
        <dbReference type="ARBA" id="ARBA00023119"/>
    </source>
</evidence>
<dbReference type="InterPro" id="IPR013320">
    <property type="entry name" value="ConA-like_dom_sf"/>
</dbReference>
<comment type="caution">
    <text evidence="10">The sequence shown here is derived from an EMBL/GenBank/DDBJ whole genome shotgun (WGS) entry which is preliminary data.</text>
</comment>
<keyword evidence="4" id="KW-0732">Signal</keyword>
<dbReference type="FunFam" id="2.60.120.200:FF:000085">
    <property type="entry name" value="collagen alpha-1(XXVII) chain isoform X1"/>
    <property type="match status" value="1"/>
</dbReference>
<feature type="compositionally biased region" description="Basic and acidic residues" evidence="8">
    <location>
        <begin position="1"/>
        <end position="19"/>
    </location>
</feature>
<organism evidence="10 11">
    <name type="scientific">Galemys pyrenaicus</name>
    <name type="common">Iberian desman</name>
    <name type="synonym">Pyrenean desman</name>
    <dbReference type="NCBI Taxonomy" id="202257"/>
    <lineage>
        <taxon>Eukaryota</taxon>
        <taxon>Metazoa</taxon>
        <taxon>Chordata</taxon>
        <taxon>Craniata</taxon>
        <taxon>Vertebrata</taxon>
        <taxon>Euteleostomi</taxon>
        <taxon>Mammalia</taxon>
        <taxon>Eutheria</taxon>
        <taxon>Laurasiatheria</taxon>
        <taxon>Eulipotyphla</taxon>
        <taxon>Talpidae</taxon>
        <taxon>Galemys</taxon>
    </lineage>
</organism>
<evidence type="ECO:0000256" key="2">
    <source>
        <dbReference type="ARBA" id="ARBA00022525"/>
    </source>
</evidence>
<dbReference type="Proteomes" id="UP000700334">
    <property type="component" value="Unassembled WGS sequence"/>
</dbReference>
<keyword evidence="11" id="KW-1185">Reference proteome</keyword>
<dbReference type="SMART" id="SM00210">
    <property type="entry name" value="TSPN"/>
    <property type="match status" value="1"/>
</dbReference>
<dbReference type="OrthoDB" id="8939548at2759"/>
<reference evidence="10" key="1">
    <citation type="journal article" date="2021" name="Evol. Appl.">
        <title>The genome of the Pyrenean desman and the effects of bottlenecks and inbreeding on the genomic landscape of an endangered species.</title>
        <authorList>
            <person name="Escoda L."/>
            <person name="Castresana J."/>
        </authorList>
    </citation>
    <scope>NUCLEOTIDE SEQUENCE</scope>
    <source>
        <strain evidence="10">IBE-C5619</strain>
    </source>
</reference>
<evidence type="ECO:0000256" key="7">
    <source>
        <dbReference type="ARBA" id="ARBA00023180"/>
    </source>
</evidence>
<proteinExistence type="predicted"/>
<evidence type="ECO:0000259" key="9">
    <source>
        <dbReference type="SMART" id="SM00210"/>
    </source>
</evidence>
<evidence type="ECO:0000256" key="1">
    <source>
        <dbReference type="ARBA" id="ARBA00004498"/>
    </source>
</evidence>
<dbReference type="GO" id="GO:0005581">
    <property type="term" value="C:collagen trimer"/>
    <property type="evidence" value="ECO:0007669"/>
    <property type="project" value="UniProtKB-KW"/>
</dbReference>
<dbReference type="InterPro" id="IPR048287">
    <property type="entry name" value="TSPN-like_N"/>
</dbReference>
<comment type="subcellular location">
    <subcellularLocation>
        <location evidence="1">Secreted</location>
        <location evidence="1">Extracellular space</location>
        <location evidence="1">Extracellular matrix</location>
    </subcellularLocation>
</comment>
<evidence type="ECO:0000256" key="3">
    <source>
        <dbReference type="ARBA" id="ARBA00022530"/>
    </source>
</evidence>
<feature type="compositionally biased region" description="Low complexity" evidence="8">
    <location>
        <begin position="417"/>
        <end position="449"/>
    </location>
</feature>
<feature type="region of interest" description="Disordered" evidence="8">
    <location>
        <begin position="330"/>
        <end position="648"/>
    </location>
</feature>
<dbReference type="Gene3D" id="2.60.120.200">
    <property type="match status" value="1"/>
</dbReference>
<accession>A0A8J6DR63</accession>
<dbReference type="EMBL" id="JAGFMF010011623">
    <property type="protein sequence ID" value="KAG8518842.1"/>
    <property type="molecule type" value="Genomic_DNA"/>
</dbReference>
<name>A0A8J6DR63_GALPY</name>
<protein>
    <submittedName>
        <fullName evidence="10">Collagen alpha-1(XXVII) chain</fullName>
    </submittedName>
</protein>
<dbReference type="SUPFAM" id="SSF49899">
    <property type="entry name" value="Concanavalin A-like lectins/glucanases"/>
    <property type="match status" value="1"/>
</dbReference>
<keyword evidence="2" id="KW-0964">Secreted</keyword>
<feature type="compositionally biased region" description="Polar residues" evidence="8">
    <location>
        <begin position="397"/>
        <end position="407"/>
    </location>
</feature>
<keyword evidence="5" id="KW-0677">Repeat</keyword>
<evidence type="ECO:0000256" key="4">
    <source>
        <dbReference type="ARBA" id="ARBA00022729"/>
    </source>
</evidence>
<evidence type="ECO:0000313" key="11">
    <source>
        <dbReference type="Proteomes" id="UP000700334"/>
    </source>
</evidence>
<sequence>MNRPPRRESAEPAKLERRRTPLAAQPGAPMPLPVPLRPERLRPLSLEAQRATAVSSPGGAPVGPASQCPSLSMLTRGFLFTWILVSFACHLASTHGAPEDVDVLQRLGLSWTKAASGRKPAPPGVIPFHSGFIFTQRARLQAPTAAVVPAALGTELALVLSLRSHRVNHAFLFAVRSRKHKLQLGLQFLPGKTVVHLGPRRSVAFELDVHDGRWHHLALELRARTVTLVMACGQRRVSLPLPFRRDPALDPQGSFLFGKLSPHAVQFEGALCQFSIHPVAQVAHNYCTHLRKQCGQADTYRSQLGPLLPQDPGALFALLGLENLTTATAAPRSWPAGQGPRVTVVTATPSKPLRTRTLDPHQRVTTGGPARTPPPPTKLSAEKVLPPAPPASPASSTRPVQSPQKSAATRIPKSHPAKSSAPSPSVLPVRSPRPAQKAASPASGKSAPPTKKPVPPPPHPVPAKAAHPTPKPVQRSSASPKPLRPSSQSLSPAAGSSRKPLPTVVQPVAKTSSGASEPGPAQASTRRPPHPAALPPSLAPIASFQTIRPPATVLSPASVPSTLAPGSAPTGSKKSPGSEAAKKDRPKSSPQKPIPLRPGKAARDVPLSHLTTGPGPRQPQLRQQTTPAPASVPARFLSSSPRPAGSGHPFLHLAGPTPFPLLMGRPGPKGDCGLPVRRGVPLDCLDFLDPLVRGGLGVLLARMEIQASQAFPEPNRPSQSVLTVLSVDLHSSGVLTTPPIYARVQHSLSAFRILEQSDFLPDTAKEPPQSTASRPSASVMWACLDSLGIQDLLDARGTRAILDLRGTPENSHICLNELESTPAPSWHEPLNSA</sequence>
<dbReference type="AlphaFoldDB" id="A0A8J6DR63"/>
<feature type="compositionally biased region" description="Low complexity" evidence="8">
    <location>
        <begin position="613"/>
        <end position="629"/>
    </location>
</feature>
<evidence type="ECO:0000313" key="10">
    <source>
        <dbReference type="EMBL" id="KAG8518842.1"/>
    </source>
</evidence>